<name>A0A537JYX5_9BACT</name>
<proteinExistence type="predicted"/>
<dbReference type="InterPro" id="IPR004843">
    <property type="entry name" value="Calcineurin-like_PHP"/>
</dbReference>
<feature type="domain" description="Calcineurin-like phosphoesterase" evidence="1">
    <location>
        <begin position="1"/>
        <end position="201"/>
    </location>
</feature>
<dbReference type="InterPro" id="IPR051918">
    <property type="entry name" value="STPP_CPPED1"/>
</dbReference>
<dbReference type="AlphaFoldDB" id="A0A537JYX5"/>
<dbReference type="GO" id="GO:0016787">
    <property type="term" value="F:hydrolase activity"/>
    <property type="evidence" value="ECO:0007669"/>
    <property type="project" value="InterPro"/>
</dbReference>
<dbReference type="EMBL" id="VBAK01000136">
    <property type="protein sequence ID" value="TMI88725.1"/>
    <property type="molecule type" value="Genomic_DNA"/>
</dbReference>
<dbReference type="InterPro" id="IPR029052">
    <property type="entry name" value="Metallo-depent_PP-like"/>
</dbReference>
<sequence length="260" mass="28492">MKIGVVADIHCGPDSDTQLGSQAPVLLEGFCDAMEAFGPDLLVDLGDRINPVASRQDRQRTVWVRRRLLEIGVPVLHVLGNTDVGNLTKAELAPLLEQGRPYACLERYDPRIVLLNSQDPPFEQAGGEIGPEQMAWLADVLERGSGPALIFGHHPLDEQDLRGHRYFAAHPDRACVRNRERVRGLLERSGRVLAVFAGHLHWTRAAVINGIPYVTLGSLVDCAYTGGRPAGTFAAVTIRGRNVEVRVSGLQPEQFHFGTT</sequence>
<evidence type="ECO:0000313" key="2">
    <source>
        <dbReference type="EMBL" id="TMI88725.1"/>
    </source>
</evidence>
<reference evidence="2 3" key="1">
    <citation type="journal article" date="2019" name="Nat. Microbiol.">
        <title>Mediterranean grassland soil C-N compound turnover is dependent on rainfall and depth, and is mediated by genomically divergent microorganisms.</title>
        <authorList>
            <person name="Diamond S."/>
            <person name="Andeer P.F."/>
            <person name="Li Z."/>
            <person name="Crits-Christoph A."/>
            <person name="Burstein D."/>
            <person name="Anantharaman K."/>
            <person name="Lane K.R."/>
            <person name="Thomas B.C."/>
            <person name="Pan C."/>
            <person name="Northen T.R."/>
            <person name="Banfield J.F."/>
        </authorList>
    </citation>
    <scope>NUCLEOTIDE SEQUENCE [LARGE SCALE GENOMIC DNA]</scope>
    <source>
        <strain evidence="2">NP_3</strain>
    </source>
</reference>
<evidence type="ECO:0000313" key="3">
    <source>
        <dbReference type="Proteomes" id="UP000318509"/>
    </source>
</evidence>
<comment type="caution">
    <text evidence="2">The sequence shown here is derived from an EMBL/GenBank/DDBJ whole genome shotgun (WGS) entry which is preliminary data.</text>
</comment>
<dbReference type="PANTHER" id="PTHR43143:SF1">
    <property type="entry name" value="SERINE_THREONINE-PROTEIN PHOSPHATASE CPPED1"/>
    <property type="match status" value="1"/>
</dbReference>
<gene>
    <name evidence="2" type="ORF">E6H00_11810</name>
</gene>
<accession>A0A537JYX5</accession>
<protein>
    <recommendedName>
        <fullName evidence="1">Calcineurin-like phosphoesterase domain-containing protein</fullName>
    </recommendedName>
</protein>
<dbReference type="Proteomes" id="UP000318509">
    <property type="component" value="Unassembled WGS sequence"/>
</dbReference>
<dbReference type="Pfam" id="PF00149">
    <property type="entry name" value="Metallophos"/>
    <property type="match status" value="1"/>
</dbReference>
<dbReference type="PANTHER" id="PTHR43143">
    <property type="entry name" value="METALLOPHOSPHOESTERASE, CALCINEURIN SUPERFAMILY"/>
    <property type="match status" value="1"/>
</dbReference>
<dbReference type="SUPFAM" id="SSF56300">
    <property type="entry name" value="Metallo-dependent phosphatases"/>
    <property type="match status" value="1"/>
</dbReference>
<organism evidence="2 3">
    <name type="scientific">Candidatus Segetimicrobium genomatis</name>
    <dbReference type="NCBI Taxonomy" id="2569760"/>
    <lineage>
        <taxon>Bacteria</taxon>
        <taxon>Bacillati</taxon>
        <taxon>Candidatus Sysuimicrobiota</taxon>
        <taxon>Candidatus Sysuimicrobiia</taxon>
        <taxon>Candidatus Sysuimicrobiales</taxon>
        <taxon>Candidatus Segetimicrobiaceae</taxon>
        <taxon>Candidatus Segetimicrobium</taxon>
    </lineage>
</organism>
<evidence type="ECO:0000259" key="1">
    <source>
        <dbReference type="Pfam" id="PF00149"/>
    </source>
</evidence>
<dbReference type="Gene3D" id="3.60.21.10">
    <property type="match status" value="1"/>
</dbReference>